<dbReference type="Proteomes" id="UP000077266">
    <property type="component" value="Unassembled WGS sequence"/>
</dbReference>
<protein>
    <submittedName>
        <fullName evidence="2">Uncharacterized protein</fullName>
    </submittedName>
</protein>
<dbReference type="InParanoid" id="A0A165D108"/>
<sequence length="99" mass="10538">LDFDVDGTTVRHTLGDVLYVPSAPNSLLSLSRFDSAGRRVVFSGGSCSLYSSTGALMGRAHQVGRLYRVAGRVATQSTPSAAATALKTSQTVHSRDEWH</sequence>
<dbReference type="EMBL" id="KV426263">
    <property type="protein sequence ID" value="KZV83593.1"/>
    <property type="molecule type" value="Genomic_DNA"/>
</dbReference>
<evidence type="ECO:0000313" key="2">
    <source>
        <dbReference type="EMBL" id="KZV83593.1"/>
    </source>
</evidence>
<dbReference type="AlphaFoldDB" id="A0A165D108"/>
<keyword evidence="3" id="KW-1185">Reference proteome</keyword>
<feature type="non-terminal residue" evidence="2">
    <location>
        <position position="1"/>
    </location>
</feature>
<reference evidence="2 3" key="1">
    <citation type="journal article" date="2016" name="Mol. Biol. Evol.">
        <title>Comparative Genomics of Early-Diverging Mushroom-Forming Fungi Provides Insights into the Origins of Lignocellulose Decay Capabilities.</title>
        <authorList>
            <person name="Nagy L.G."/>
            <person name="Riley R."/>
            <person name="Tritt A."/>
            <person name="Adam C."/>
            <person name="Daum C."/>
            <person name="Floudas D."/>
            <person name="Sun H."/>
            <person name="Yadav J.S."/>
            <person name="Pangilinan J."/>
            <person name="Larsson K.H."/>
            <person name="Matsuura K."/>
            <person name="Barry K."/>
            <person name="Labutti K."/>
            <person name="Kuo R."/>
            <person name="Ohm R.A."/>
            <person name="Bhattacharya S.S."/>
            <person name="Shirouzu T."/>
            <person name="Yoshinaga Y."/>
            <person name="Martin F.M."/>
            <person name="Grigoriev I.V."/>
            <person name="Hibbett D.S."/>
        </authorList>
    </citation>
    <scope>NUCLEOTIDE SEQUENCE [LARGE SCALE GENOMIC DNA]</scope>
    <source>
        <strain evidence="2 3">HHB12029</strain>
    </source>
</reference>
<dbReference type="STRING" id="1314781.A0A165D108"/>
<proteinExistence type="predicted"/>
<accession>A0A165D108</accession>
<feature type="region of interest" description="Disordered" evidence="1">
    <location>
        <begin position="79"/>
        <end position="99"/>
    </location>
</feature>
<dbReference type="OrthoDB" id="3340343at2759"/>
<organism evidence="2 3">
    <name type="scientific">Exidia glandulosa HHB12029</name>
    <dbReference type="NCBI Taxonomy" id="1314781"/>
    <lineage>
        <taxon>Eukaryota</taxon>
        <taxon>Fungi</taxon>
        <taxon>Dikarya</taxon>
        <taxon>Basidiomycota</taxon>
        <taxon>Agaricomycotina</taxon>
        <taxon>Agaricomycetes</taxon>
        <taxon>Auriculariales</taxon>
        <taxon>Exidiaceae</taxon>
        <taxon>Exidia</taxon>
    </lineage>
</organism>
<evidence type="ECO:0000256" key="1">
    <source>
        <dbReference type="SAM" id="MobiDB-lite"/>
    </source>
</evidence>
<name>A0A165D108_EXIGL</name>
<evidence type="ECO:0000313" key="3">
    <source>
        <dbReference type="Proteomes" id="UP000077266"/>
    </source>
</evidence>
<gene>
    <name evidence="2" type="ORF">EXIGLDRAFT_579333</name>
</gene>
<feature type="non-terminal residue" evidence="2">
    <location>
        <position position="99"/>
    </location>
</feature>